<proteinExistence type="predicted"/>
<keyword evidence="2" id="KW-1185">Reference proteome</keyword>
<dbReference type="Proteomes" id="UP000606786">
    <property type="component" value="Unassembled WGS sequence"/>
</dbReference>
<reference evidence="1" key="1">
    <citation type="submission" date="2020-11" db="EMBL/GenBank/DDBJ databases">
        <authorList>
            <person name="Whitehead M."/>
        </authorList>
    </citation>
    <scope>NUCLEOTIDE SEQUENCE</scope>
    <source>
        <strain evidence="1">EGII</strain>
    </source>
</reference>
<comment type="caution">
    <text evidence="1">The sequence shown here is derived from an EMBL/GenBank/DDBJ whole genome shotgun (WGS) entry which is preliminary data.</text>
</comment>
<name>A0A811U493_CERCA</name>
<accession>A0A811U493</accession>
<sequence length="51" mass="5787">MSVEYHLSNKLNTRLAPAVFHTLTSAQTIKGNKRTYPNIRVHHRIGVEANT</sequence>
<dbReference type="EMBL" id="CAJHJT010000001">
    <property type="protein sequence ID" value="CAD6993230.1"/>
    <property type="molecule type" value="Genomic_DNA"/>
</dbReference>
<evidence type="ECO:0000313" key="1">
    <source>
        <dbReference type="EMBL" id="CAD6993230.1"/>
    </source>
</evidence>
<organism evidence="1 2">
    <name type="scientific">Ceratitis capitata</name>
    <name type="common">Mediterranean fruit fly</name>
    <name type="synonym">Tephritis capitata</name>
    <dbReference type="NCBI Taxonomy" id="7213"/>
    <lineage>
        <taxon>Eukaryota</taxon>
        <taxon>Metazoa</taxon>
        <taxon>Ecdysozoa</taxon>
        <taxon>Arthropoda</taxon>
        <taxon>Hexapoda</taxon>
        <taxon>Insecta</taxon>
        <taxon>Pterygota</taxon>
        <taxon>Neoptera</taxon>
        <taxon>Endopterygota</taxon>
        <taxon>Diptera</taxon>
        <taxon>Brachycera</taxon>
        <taxon>Muscomorpha</taxon>
        <taxon>Tephritoidea</taxon>
        <taxon>Tephritidae</taxon>
        <taxon>Ceratitis</taxon>
        <taxon>Ceratitis</taxon>
    </lineage>
</organism>
<gene>
    <name evidence="1" type="ORF">CCAP1982_LOCUS2048</name>
</gene>
<evidence type="ECO:0000313" key="2">
    <source>
        <dbReference type="Proteomes" id="UP000606786"/>
    </source>
</evidence>
<protein>
    <submittedName>
        <fullName evidence="1">(Mediterranean fruit fly) hypothetical protein</fullName>
    </submittedName>
</protein>
<dbReference type="AlphaFoldDB" id="A0A811U493"/>